<evidence type="ECO:0000256" key="9">
    <source>
        <dbReference type="ARBA" id="ARBA00023157"/>
    </source>
</evidence>
<feature type="domain" description="Protein kinase" evidence="15">
    <location>
        <begin position="448"/>
        <end position="721"/>
    </location>
</feature>
<comment type="catalytic activity">
    <reaction evidence="11 13">
        <text>L-threonyl-[protein] + ATP = O-phospho-L-threonyl-[protein] + ADP + H(+)</text>
        <dbReference type="Rhea" id="RHEA:46608"/>
        <dbReference type="Rhea" id="RHEA-COMP:11060"/>
        <dbReference type="Rhea" id="RHEA-COMP:11605"/>
        <dbReference type="ChEBI" id="CHEBI:15378"/>
        <dbReference type="ChEBI" id="CHEBI:30013"/>
        <dbReference type="ChEBI" id="CHEBI:30616"/>
        <dbReference type="ChEBI" id="CHEBI:61977"/>
        <dbReference type="ChEBI" id="CHEBI:456216"/>
        <dbReference type="EC" id="2.7.11.1"/>
    </reaction>
</comment>
<dbReference type="Pfam" id="PF08276">
    <property type="entry name" value="PAN_2"/>
    <property type="match status" value="1"/>
</dbReference>
<dbReference type="InterPro" id="IPR011009">
    <property type="entry name" value="Kinase-like_dom_sf"/>
</dbReference>
<evidence type="ECO:0000256" key="11">
    <source>
        <dbReference type="ARBA" id="ARBA00047899"/>
    </source>
</evidence>
<keyword evidence="8 13" id="KW-0067">ATP-binding</keyword>
<reference evidence="19" key="1">
    <citation type="journal article" date="2018" name="Gigascience">
        <title>Genome assembly of the Pink Ipe (Handroanthus impetiginosus, Bignoniaceae), a highly valued, ecologically keystone Neotropical timber forest tree.</title>
        <authorList>
            <person name="Silva-Junior O.B."/>
            <person name="Grattapaglia D."/>
            <person name="Novaes E."/>
            <person name="Collevatti R.G."/>
        </authorList>
    </citation>
    <scope>NUCLEOTIDE SEQUENCE [LARGE SCALE GENOMIC DNA]</scope>
    <source>
        <strain evidence="19">cv. UFG-1</strain>
    </source>
</reference>
<comment type="catalytic activity">
    <reaction evidence="12 13">
        <text>L-seryl-[protein] + ATP = O-phospho-L-seryl-[protein] + ADP + H(+)</text>
        <dbReference type="Rhea" id="RHEA:17989"/>
        <dbReference type="Rhea" id="RHEA-COMP:9863"/>
        <dbReference type="Rhea" id="RHEA-COMP:11604"/>
        <dbReference type="ChEBI" id="CHEBI:15378"/>
        <dbReference type="ChEBI" id="CHEBI:29999"/>
        <dbReference type="ChEBI" id="CHEBI:30616"/>
        <dbReference type="ChEBI" id="CHEBI:83421"/>
        <dbReference type="ChEBI" id="CHEBI:456216"/>
        <dbReference type="EC" id="2.7.11.1"/>
    </reaction>
</comment>
<dbReference type="SUPFAM" id="SSF51110">
    <property type="entry name" value="alpha-D-mannose-specific plant lectins"/>
    <property type="match status" value="1"/>
</dbReference>
<dbReference type="PROSITE" id="PS50927">
    <property type="entry name" value="BULB_LECTIN"/>
    <property type="match status" value="1"/>
</dbReference>
<dbReference type="Gene3D" id="1.10.510.10">
    <property type="entry name" value="Transferase(Phosphotransferase) domain 1"/>
    <property type="match status" value="1"/>
</dbReference>
<dbReference type="PANTHER" id="PTHR27002:SF214">
    <property type="entry name" value="RECEPTOR-LIKE SERINE_THREONINE-PROTEIN KINASE"/>
    <property type="match status" value="1"/>
</dbReference>
<dbReference type="Gene3D" id="3.30.200.20">
    <property type="entry name" value="Phosphorylase Kinase, domain 1"/>
    <property type="match status" value="1"/>
</dbReference>
<dbReference type="GO" id="GO:0106310">
    <property type="term" value="F:protein serine kinase activity"/>
    <property type="evidence" value="ECO:0007669"/>
    <property type="project" value="RHEA"/>
</dbReference>
<keyword evidence="6 13" id="KW-0547">Nucleotide-binding</keyword>
<dbReference type="InterPro" id="IPR003609">
    <property type="entry name" value="Pan_app"/>
</dbReference>
<organism evidence="18 19">
    <name type="scientific">Handroanthus impetiginosus</name>
    <dbReference type="NCBI Taxonomy" id="429701"/>
    <lineage>
        <taxon>Eukaryota</taxon>
        <taxon>Viridiplantae</taxon>
        <taxon>Streptophyta</taxon>
        <taxon>Embryophyta</taxon>
        <taxon>Tracheophyta</taxon>
        <taxon>Spermatophyta</taxon>
        <taxon>Magnoliopsida</taxon>
        <taxon>eudicotyledons</taxon>
        <taxon>Gunneridae</taxon>
        <taxon>Pentapetalae</taxon>
        <taxon>asterids</taxon>
        <taxon>lamiids</taxon>
        <taxon>Lamiales</taxon>
        <taxon>Bignoniaceae</taxon>
        <taxon>Crescentiina</taxon>
        <taxon>Tabebuia alliance</taxon>
        <taxon>Handroanthus</taxon>
    </lineage>
</organism>
<dbReference type="GO" id="GO:0005886">
    <property type="term" value="C:plasma membrane"/>
    <property type="evidence" value="ECO:0007669"/>
    <property type="project" value="UniProtKB-SubCell"/>
</dbReference>
<keyword evidence="3 13" id="KW-0723">Serine/threonine-protein kinase</keyword>
<dbReference type="InterPro" id="IPR001245">
    <property type="entry name" value="Ser-Thr/Tyr_kinase_cat_dom"/>
</dbReference>
<dbReference type="InterPro" id="IPR001480">
    <property type="entry name" value="Bulb-type_lectin_dom"/>
</dbReference>
<evidence type="ECO:0000256" key="13">
    <source>
        <dbReference type="PIRNR" id="PIRNR000641"/>
    </source>
</evidence>
<protein>
    <recommendedName>
        <fullName evidence="13">Receptor-like serine/threonine-protein kinase</fullName>
        <ecNumber evidence="13">2.7.11.1</ecNumber>
    </recommendedName>
</protein>
<keyword evidence="4 13" id="KW-0808">Transferase</keyword>
<dbReference type="InterPro" id="IPR008271">
    <property type="entry name" value="Ser/Thr_kinase_AS"/>
</dbReference>
<dbReference type="Pfam" id="PF01453">
    <property type="entry name" value="B_lectin"/>
    <property type="match status" value="1"/>
</dbReference>
<keyword evidence="2" id="KW-1003">Cell membrane</keyword>
<dbReference type="InterPro" id="IPR000858">
    <property type="entry name" value="S_locus_glycoprot_dom"/>
</dbReference>
<dbReference type="FunFam" id="1.10.510.10:FF:000060">
    <property type="entry name" value="G-type lectin S-receptor-like serine/threonine-protein kinase"/>
    <property type="match status" value="1"/>
</dbReference>
<comment type="caution">
    <text evidence="18">The sequence shown here is derived from an EMBL/GenBank/DDBJ whole genome shotgun (WGS) entry which is preliminary data.</text>
</comment>
<dbReference type="EC" id="2.7.11.1" evidence="13"/>
<evidence type="ECO:0000313" key="18">
    <source>
        <dbReference type="EMBL" id="PIM98912.1"/>
    </source>
</evidence>
<name>A0A2G9G0T2_9LAMI</name>
<accession>A0A2G9G0T2</accession>
<dbReference type="InterPro" id="IPR036426">
    <property type="entry name" value="Bulb-type_lectin_dom_sf"/>
</dbReference>
<dbReference type="CDD" id="cd00028">
    <property type="entry name" value="B_lectin"/>
    <property type="match status" value="1"/>
</dbReference>
<dbReference type="FunFam" id="3.30.200.20:FF:000195">
    <property type="entry name" value="G-type lectin S-receptor-like serine/threonine-protein kinase"/>
    <property type="match status" value="1"/>
</dbReference>
<keyword evidence="5" id="KW-0732">Signal</keyword>
<dbReference type="SMART" id="SM00108">
    <property type="entry name" value="B_lectin"/>
    <property type="match status" value="1"/>
</dbReference>
<feature type="transmembrane region" description="Helical" evidence="14">
    <location>
        <begin position="391"/>
        <end position="414"/>
    </location>
</feature>
<evidence type="ECO:0000256" key="7">
    <source>
        <dbReference type="ARBA" id="ARBA00022777"/>
    </source>
</evidence>
<dbReference type="PANTHER" id="PTHR27002">
    <property type="entry name" value="RECEPTOR-LIKE SERINE/THREONINE-PROTEIN KINASE SD1-8"/>
    <property type="match status" value="1"/>
</dbReference>
<sequence>MFQLGFFSPGTSRAKFLGTWYKSTPDIVIWIANREKPIVNSTGVFTLARNGTMILTTSERELIWFSNFSRLVSDPLLQLLDTGNLVLLDHKSKVEKSFIWQSFDHPGENRVPGMKMELNKYLTSWKNSGDPSPGDFTYKIENRGLSQTIVLMGKRRRFRSGHWNGSFFTGLEPFPNPDWKVQTVFKNGELVSMFDPNDISYITRLTMNFTGFIQRYIMNEQRDAWTLIFEMPADSCDNYGFCGPNGFCKIDKSPVCECLRGYVPKNVNEWSVFDWRNGCRRITPLSCQKDEGFLKIEMVKFPDPLDYEMKTNMSIDECRDECLKNCNCTAYANMNISNVHSGCLMWFGDLIDVKEFTTESNRDDNFYLRVPASELKDMISRKKKRKVPTKLIFIATAFGFGMLFFGLTYGVILLRKRHKRLKALKIKREDLELPLFDFATIAATTNDFSAENLIGEGGFGPVYKGNLSAEQVIAVKRMSETSTQGPEEFKNEVTLIAKLQHKNLVRLLGCCITGKEKLLIYEYMQHKSLDYFIFDKNKSALLTWPKRFDIIMGIARGLLYLHHDSRLKIIHRDLKTSNILLDENLNAKISDFGLARMFKGDQTASRTKRVMGTYGYMAPEYAFDGKFSIKSDVFSMGVVMLEMVSGKKNKGCQNLLKQAWLLWKEKREMELMDACCNTQSCNKSQVERCIQLGLLCVQNAAEDRPIMSSVVLMLSTNDTTLPLPEKPAFFLDNSCSLRQQSASRSKEFSGGEITITDLEAR</sequence>
<dbReference type="PROSITE" id="PS50011">
    <property type="entry name" value="PROTEIN_KINASE_DOM"/>
    <property type="match status" value="1"/>
</dbReference>
<keyword evidence="14" id="KW-1133">Transmembrane helix</keyword>
<evidence type="ECO:0000259" key="15">
    <source>
        <dbReference type="PROSITE" id="PS50011"/>
    </source>
</evidence>
<dbReference type="AlphaFoldDB" id="A0A2G9G0T2"/>
<proteinExistence type="inferred from homology"/>
<dbReference type="Pfam" id="PF00954">
    <property type="entry name" value="S_locus_glycop"/>
    <property type="match status" value="1"/>
</dbReference>
<dbReference type="InterPro" id="IPR000719">
    <property type="entry name" value="Prot_kinase_dom"/>
</dbReference>
<evidence type="ECO:0000256" key="3">
    <source>
        <dbReference type="ARBA" id="ARBA00022527"/>
    </source>
</evidence>
<evidence type="ECO:0000256" key="1">
    <source>
        <dbReference type="ARBA" id="ARBA00004251"/>
    </source>
</evidence>
<dbReference type="PROSITE" id="PS50948">
    <property type="entry name" value="PAN"/>
    <property type="match status" value="1"/>
</dbReference>
<dbReference type="EMBL" id="NKXS01007979">
    <property type="protein sequence ID" value="PIM98912.1"/>
    <property type="molecule type" value="Genomic_DNA"/>
</dbReference>
<evidence type="ECO:0000256" key="14">
    <source>
        <dbReference type="SAM" id="Phobius"/>
    </source>
</evidence>
<dbReference type="Pfam" id="PF07714">
    <property type="entry name" value="PK_Tyr_Ser-Thr"/>
    <property type="match status" value="1"/>
</dbReference>
<dbReference type="GO" id="GO:0048544">
    <property type="term" value="P:recognition of pollen"/>
    <property type="evidence" value="ECO:0007669"/>
    <property type="project" value="InterPro"/>
</dbReference>
<evidence type="ECO:0000256" key="2">
    <source>
        <dbReference type="ARBA" id="ARBA00022475"/>
    </source>
</evidence>
<keyword evidence="9" id="KW-1015">Disulfide bond</keyword>
<evidence type="ECO:0000256" key="12">
    <source>
        <dbReference type="ARBA" id="ARBA00048679"/>
    </source>
</evidence>
<gene>
    <name evidence="18" type="ORF">CDL12_28602</name>
</gene>
<keyword evidence="14" id="KW-0472">Membrane</keyword>
<dbReference type="SMART" id="SM00220">
    <property type="entry name" value="S_TKc"/>
    <property type="match status" value="1"/>
</dbReference>
<keyword evidence="19" id="KW-1185">Reference proteome</keyword>
<dbReference type="GO" id="GO:0005524">
    <property type="term" value="F:ATP binding"/>
    <property type="evidence" value="ECO:0007669"/>
    <property type="project" value="UniProtKB-KW"/>
</dbReference>
<evidence type="ECO:0000259" key="17">
    <source>
        <dbReference type="PROSITE" id="PS50948"/>
    </source>
</evidence>
<keyword evidence="7 13" id="KW-0418">Kinase</keyword>
<dbReference type="CDD" id="cd14066">
    <property type="entry name" value="STKc_IRAK"/>
    <property type="match status" value="1"/>
</dbReference>
<comment type="similarity">
    <text evidence="13">Belongs to the protein kinase superfamily. Ser/Thr protein kinase family.</text>
</comment>
<evidence type="ECO:0000313" key="19">
    <source>
        <dbReference type="Proteomes" id="UP000231279"/>
    </source>
</evidence>
<evidence type="ECO:0000256" key="8">
    <source>
        <dbReference type="ARBA" id="ARBA00022840"/>
    </source>
</evidence>
<evidence type="ECO:0000259" key="16">
    <source>
        <dbReference type="PROSITE" id="PS50927"/>
    </source>
</evidence>
<evidence type="ECO:0000256" key="6">
    <source>
        <dbReference type="ARBA" id="ARBA00022741"/>
    </source>
</evidence>
<dbReference type="STRING" id="429701.A0A2G9G0T2"/>
<dbReference type="InterPro" id="IPR024171">
    <property type="entry name" value="SRK-like_kinase"/>
</dbReference>
<dbReference type="SMART" id="SM00473">
    <property type="entry name" value="PAN_AP"/>
    <property type="match status" value="1"/>
</dbReference>
<dbReference type="GO" id="GO:0004674">
    <property type="term" value="F:protein serine/threonine kinase activity"/>
    <property type="evidence" value="ECO:0007669"/>
    <property type="project" value="UniProtKB-KW"/>
</dbReference>
<keyword evidence="10" id="KW-0325">Glycoprotein</keyword>
<dbReference type="CDD" id="cd01098">
    <property type="entry name" value="PAN_AP_plant"/>
    <property type="match status" value="1"/>
</dbReference>
<evidence type="ECO:0000256" key="5">
    <source>
        <dbReference type="ARBA" id="ARBA00022729"/>
    </source>
</evidence>
<keyword evidence="14" id="KW-0812">Transmembrane</keyword>
<dbReference type="PROSITE" id="PS00108">
    <property type="entry name" value="PROTEIN_KINASE_ST"/>
    <property type="match status" value="1"/>
</dbReference>
<evidence type="ECO:0000256" key="10">
    <source>
        <dbReference type="ARBA" id="ARBA00023180"/>
    </source>
</evidence>
<evidence type="ECO:0000256" key="4">
    <source>
        <dbReference type="ARBA" id="ARBA00022679"/>
    </source>
</evidence>
<comment type="subcellular location">
    <subcellularLocation>
        <location evidence="1">Cell membrane</location>
        <topology evidence="1">Single-pass type I membrane protein</topology>
    </subcellularLocation>
</comment>
<feature type="domain" description="Bulb-type lectin" evidence="16">
    <location>
        <begin position="1"/>
        <end position="100"/>
    </location>
</feature>
<dbReference type="Gene3D" id="2.90.10.10">
    <property type="entry name" value="Bulb-type lectin domain"/>
    <property type="match status" value="1"/>
</dbReference>
<dbReference type="SUPFAM" id="SSF56112">
    <property type="entry name" value="Protein kinase-like (PK-like)"/>
    <property type="match status" value="1"/>
</dbReference>
<dbReference type="Gene3D" id="3.50.4.10">
    <property type="entry name" value="Hepatocyte Growth Factor"/>
    <property type="match status" value="1"/>
</dbReference>
<dbReference type="OrthoDB" id="1910371at2759"/>
<dbReference type="PIRSF" id="PIRSF000641">
    <property type="entry name" value="SRK"/>
    <property type="match status" value="1"/>
</dbReference>
<dbReference type="Proteomes" id="UP000231279">
    <property type="component" value="Unassembled WGS sequence"/>
</dbReference>
<feature type="domain" description="Apple" evidence="17">
    <location>
        <begin position="287"/>
        <end position="371"/>
    </location>
</feature>